<dbReference type="Pfam" id="PF00756">
    <property type="entry name" value="Esterase"/>
    <property type="match status" value="1"/>
</dbReference>
<dbReference type="Gene3D" id="3.40.50.1820">
    <property type="entry name" value="alpha/beta hydrolase"/>
    <property type="match status" value="1"/>
</dbReference>
<dbReference type="NCBIfam" id="TIGR02821">
    <property type="entry name" value="fghA_ester_D"/>
    <property type="match status" value="1"/>
</dbReference>
<evidence type="ECO:0000313" key="9">
    <source>
        <dbReference type="EMBL" id="TPD59146.1"/>
    </source>
</evidence>
<dbReference type="GO" id="GO:0018738">
    <property type="term" value="F:S-formylglutathione hydrolase activity"/>
    <property type="evidence" value="ECO:0007669"/>
    <property type="project" value="UniProtKB-UniRule"/>
</dbReference>
<comment type="function">
    <text evidence="8">Serine hydrolase involved in the detoxification of formaldehyde.</text>
</comment>
<feature type="active site" description="Charge relay system" evidence="7">
    <location>
        <position position="227"/>
    </location>
</feature>
<gene>
    <name evidence="9" type="primary">fghA</name>
    <name evidence="9" type="ORF">FIV46_13025</name>
</gene>
<comment type="caution">
    <text evidence="9">The sequence shown here is derived from an EMBL/GenBank/DDBJ whole genome shotgun (WGS) entry which is preliminary data.</text>
</comment>
<dbReference type="PANTHER" id="PTHR10061">
    <property type="entry name" value="S-FORMYLGLUTATHIONE HYDROLASE"/>
    <property type="match status" value="1"/>
</dbReference>
<dbReference type="GO" id="GO:0005829">
    <property type="term" value="C:cytosol"/>
    <property type="evidence" value="ECO:0007669"/>
    <property type="project" value="TreeGrafter"/>
</dbReference>
<evidence type="ECO:0000256" key="3">
    <source>
        <dbReference type="ARBA" id="ARBA00022487"/>
    </source>
</evidence>
<keyword evidence="4 8" id="KW-0378">Hydrolase</keyword>
<feature type="active site" description="Charge relay system" evidence="7">
    <location>
        <position position="148"/>
    </location>
</feature>
<evidence type="ECO:0000256" key="6">
    <source>
        <dbReference type="NCBIfam" id="TIGR02821"/>
    </source>
</evidence>
<dbReference type="EMBL" id="VFIY01000015">
    <property type="protein sequence ID" value="TPD59146.1"/>
    <property type="molecule type" value="Genomic_DNA"/>
</dbReference>
<evidence type="ECO:0000313" key="10">
    <source>
        <dbReference type="Proteomes" id="UP000319148"/>
    </source>
</evidence>
<evidence type="ECO:0000256" key="7">
    <source>
        <dbReference type="PIRSR" id="PIRSR614186-1"/>
    </source>
</evidence>
<organism evidence="9 10">
    <name type="scientific">Emcibacter nanhaiensis</name>
    <dbReference type="NCBI Taxonomy" id="1505037"/>
    <lineage>
        <taxon>Bacteria</taxon>
        <taxon>Pseudomonadati</taxon>
        <taxon>Pseudomonadota</taxon>
        <taxon>Alphaproteobacteria</taxon>
        <taxon>Emcibacterales</taxon>
        <taxon>Emcibacteraceae</taxon>
        <taxon>Emcibacter</taxon>
    </lineage>
</organism>
<dbReference type="InterPro" id="IPR000801">
    <property type="entry name" value="Esterase-like"/>
</dbReference>
<evidence type="ECO:0000256" key="4">
    <source>
        <dbReference type="ARBA" id="ARBA00022801"/>
    </source>
</evidence>
<dbReference type="Proteomes" id="UP000319148">
    <property type="component" value="Unassembled WGS sequence"/>
</dbReference>
<dbReference type="OrthoDB" id="9782200at2"/>
<evidence type="ECO:0000256" key="5">
    <source>
        <dbReference type="ARBA" id="ARBA00047590"/>
    </source>
</evidence>
<keyword evidence="3 8" id="KW-0719">Serine esterase</keyword>
<protein>
    <recommendedName>
        <fullName evidence="2 6">S-formylglutathione hydrolase</fullName>
        <ecNumber evidence="2 6">3.1.2.12</ecNumber>
    </recommendedName>
</protein>
<dbReference type="InterPro" id="IPR014186">
    <property type="entry name" value="S-formylglutathione_hydrol"/>
</dbReference>
<reference evidence="10" key="1">
    <citation type="submission" date="2019-06" db="EMBL/GenBank/DDBJ databases">
        <title>The complete genome of Emcibacter congregatus ZYLT.</title>
        <authorList>
            <person name="Zhao Z."/>
        </authorList>
    </citation>
    <scope>NUCLEOTIDE SEQUENCE [LARGE SCALE GENOMIC DNA]</scope>
    <source>
        <strain evidence="10">MCCC 1A06723</strain>
    </source>
</reference>
<proteinExistence type="inferred from homology"/>
<evidence type="ECO:0000256" key="2">
    <source>
        <dbReference type="ARBA" id="ARBA00012479"/>
    </source>
</evidence>
<dbReference type="FunFam" id="3.40.50.1820:FF:000002">
    <property type="entry name" value="S-formylglutathione hydrolase"/>
    <property type="match status" value="1"/>
</dbReference>
<dbReference type="EC" id="3.1.2.12" evidence="2 6"/>
<keyword evidence="10" id="KW-1185">Reference proteome</keyword>
<name>A0A501PH05_9PROT</name>
<dbReference type="GO" id="GO:0052689">
    <property type="term" value="F:carboxylic ester hydrolase activity"/>
    <property type="evidence" value="ECO:0007669"/>
    <property type="project" value="UniProtKB-KW"/>
</dbReference>
<feature type="active site" description="Charge relay system" evidence="7">
    <location>
        <position position="260"/>
    </location>
</feature>
<sequence length="281" mass="31233">MSDLIVGEHRCFDGRLLYCEHQSAVTNCRMRFSLYLPPAAAQGPVPLVTWLSGLTCTEENFTAKAGAYKKASELGLAILAPDTSPRGEGVADDEGYDMGQGAGFYVDSTEAPWKPHFQMYSYITRELRELVLQEFPVDSHKLGIFGHSMGGHGALTIYLKNQDIYKSVSAFAPIVSPMNCPWGHKALGGYIGEDREGWRQYDSCELIQALGEGLHRSKILVDQGLADAFLEEQLKPELFEKACAKVGQKLTLRRHEGYDHGYFFIQTFMDDHLAHHAALLG</sequence>
<comment type="catalytic activity">
    <reaction evidence="5 8">
        <text>S-formylglutathione + H2O = formate + glutathione + H(+)</text>
        <dbReference type="Rhea" id="RHEA:14961"/>
        <dbReference type="ChEBI" id="CHEBI:15377"/>
        <dbReference type="ChEBI" id="CHEBI:15378"/>
        <dbReference type="ChEBI" id="CHEBI:15740"/>
        <dbReference type="ChEBI" id="CHEBI:57688"/>
        <dbReference type="ChEBI" id="CHEBI:57925"/>
        <dbReference type="EC" id="3.1.2.12"/>
    </reaction>
</comment>
<dbReference type="RefSeq" id="WP_139941365.1">
    <property type="nucleotide sequence ID" value="NZ_JBHSYP010000002.1"/>
</dbReference>
<dbReference type="GO" id="GO:0046294">
    <property type="term" value="P:formaldehyde catabolic process"/>
    <property type="evidence" value="ECO:0007669"/>
    <property type="project" value="InterPro"/>
</dbReference>
<evidence type="ECO:0000256" key="1">
    <source>
        <dbReference type="ARBA" id="ARBA00005622"/>
    </source>
</evidence>
<dbReference type="PANTHER" id="PTHR10061:SF0">
    <property type="entry name" value="S-FORMYLGLUTATHIONE HYDROLASE"/>
    <property type="match status" value="1"/>
</dbReference>
<dbReference type="AlphaFoldDB" id="A0A501PH05"/>
<dbReference type="InterPro" id="IPR029058">
    <property type="entry name" value="AB_hydrolase_fold"/>
</dbReference>
<evidence type="ECO:0000256" key="8">
    <source>
        <dbReference type="RuleBase" id="RU363068"/>
    </source>
</evidence>
<dbReference type="SUPFAM" id="SSF53474">
    <property type="entry name" value="alpha/beta-Hydrolases"/>
    <property type="match status" value="1"/>
</dbReference>
<accession>A0A501PH05</accession>
<comment type="similarity">
    <text evidence="1 8">Belongs to the esterase D family.</text>
</comment>